<dbReference type="Proteomes" id="UP000250275">
    <property type="component" value="Unassembled WGS sequence"/>
</dbReference>
<proteinExistence type="predicted"/>
<evidence type="ECO:0000256" key="1">
    <source>
        <dbReference type="SAM" id="MobiDB-lite"/>
    </source>
</evidence>
<name>A0A310SCE4_9HYME</name>
<keyword evidence="3" id="KW-1185">Reference proteome</keyword>
<feature type="region of interest" description="Disordered" evidence="1">
    <location>
        <begin position="1"/>
        <end position="46"/>
    </location>
</feature>
<gene>
    <name evidence="2" type="ORF">WN48_01317</name>
</gene>
<feature type="region of interest" description="Disordered" evidence="1">
    <location>
        <begin position="63"/>
        <end position="82"/>
    </location>
</feature>
<feature type="compositionally biased region" description="Basic and acidic residues" evidence="1">
    <location>
        <begin position="12"/>
        <end position="24"/>
    </location>
</feature>
<protein>
    <submittedName>
        <fullName evidence="2">Uncharacterized protein</fullName>
    </submittedName>
</protein>
<dbReference type="EMBL" id="KQ761346">
    <property type="protein sequence ID" value="OAD57833.1"/>
    <property type="molecule type" value="Genomic_DNA"/>
</dbReference>
<dbReference type="AlphaFoldDB" id="A0A310SCE4"/>
<organism evidence="2 3">
    <name type="scientific">Eufriesea mexicana</name>
    <dbReference type="NCBI Taxonomy" id="516756"/>
    <lineage>
        <taxon>Eukaryota</taxon>
        <taxon>Metazoa</taxon>
        <taxon>Ecdysozoa</taxon>
        <taxon>Arthropoda</taxon>
        <taxon>Hexapoda</taxon>
        <taxon>Insecta</taxon>
        <taxon>Pterygota</taxon>
        <taxon>Neoptera</taxon>
        <taxon>Endopterygota</taxon>
        <taxon>Hymenoptera</taxon>
        <taxon>Apocrita</taxon>
        <taxon>Aculeata</taxon>
        <taxon>Apoidea</taxon>
        <taxon>Anthophila</taxon>
        <taxon>Apidae</taxon>
        <taxon>Eufriesea</taxon>
    </lineage>
</organism>
<evidence type="ECO:0000313" key="2">
    <source>
        <dbReference type="EMBL" id="OAD57833.1"/>
    </source>
</evidence>
<evidence type="ECO:0000313" key="3">
    <source>
        <dbReference type="Proteomes" id="UP000250275"/>
    </source>
</evidence>
<feature type="compositionally biased region" description="Basic residues" evidence="1">
    <location>
        <begin position="28"/>
        <end position="39"/>
    </location>
</feature>
<sequence>MLGIRKRSSNLRNEDVADNKHDGQSRAGFHRRSNPRRRQPGGSVGIGTGLKFGLLVADNKHDGQSRAGFHRRSNPRCRQPGGSVGIGTGLKFGLPAPRELGWTLFLQQSSQQSRKFPITWTVVEVVKLGTCLIEDDPVSVFDSLSLDYRVSQGWKVPILEIVSISRKDINPLTTADFETSRIIRQESIFDVHKLEERDVESPENGYWGAVSMRFGLGNPTNVYSVNVYTCGVKFRVLRLFACLVLGFEPTGGEEFKKGFGFAMLVVELRRKLIGAVFGKKLGIVIGVARVTRNKVAMRFHPAAENRNYVWI</sequence>
<accession>A0A310SCE4</accession>
<reference evidence="2 3" key="1">
    <citation type="submission" date="2015-07" db="EMBL/GenBank/DDBJ databases">
        <title>The genome of Eufriesea mexicana.</title>
        <authorList>
            <person name="Pan H."/>
            <person name="Kapheim K."/>
        </authorList>
    </citation>
    <scope>NUCLEOTIDE SEQUENCE [LARGE SCALE GENOMIC DNA]</scope>
    <source>
        <strain evidence="2">0111107269</strain>
        <tissue evidence="2">Whole body</tissue>
    </source>
</reference>